<evidence type="ECO:0000313" key="3">
    <source>
        <dbReference type="Proteomes" id="UP001159405"/>
    </source>
</evidence>
<protein>
    <submittedName>
        <fullName evidence="2">Uncharacterized protein</fullName>
    </submittedName>
</protein>
<dbReference type="EMBL" id="CALNXK010000014">
    <property type="protein sequence ID" value="CAH3045998.1"/>
    <property type="molecule type" value="Genomic_DNA"/>
</dbReference>
<feature type="non-terminal residue" evidence="2">
    <location>
        <position position="1"/>
    </location>
</feature>
<feature type="region of interest" description="Disordered" evidence="1">
    <location>
        <begin position="31"/>
        <end position="66"/>
    </location>
</feature>
<reference evidence="2 3" key="1">
    <citation type="submission" date="2022-05" db="EMBL/GenBank/DDBJ databases">
        <authorList>
            <consortium name="Genoscope - CEA"/>
            <person name="William W."/>
        </authorList>
    </citation>
    <scope>NUCLEOTIDE SEQUENCE [LARGE SCALE GENOMIC DNA]</scope>
</reference>
<organism evidence="2 3">
    <name type="scientific">Porites lobata</name>
    <dbReference type="NCBI Taxonomy" id="104759"/>
    <lineage>
        <taxon>Eukaryota</taxon>
        <taxon>Metazoa</taxon>
        <taxon>Cnidaria</taxon>
        <taxon>Anthozoa</taxon>
        <taxon>Hexacorallia</taxon>
        <taxon>Scleractinia</taxon>
        <taxon>Fungiina</taxon>
        <taxon>Poritidae</taxon>
        <taxon>Porites</taxon>
    </lineage>
</organism>
<name>A0ABN8NEQ4_9CNID</name>
<keyword evidence="3" id="KW-1185">Reference proteome</keyword>
<proteinExistence type="predicted"/>
<comment type="caution">
    <text evidence="2">The sequence shown here is derived from an EMBL/GenBank/DDBJ whole genome shotgun (WGS) entry which is preliminary data.</text>
</comment>
<evidence type="ECO:0000313" key="2">
    <source>
        <dbReference type="EMBL" id="CAH3045998.1"/>
    </source>
</evidence>
<evidence type="ECO:0000256" key="1">
    <source>
        <dbReference type="SAM" id="MobiDB-lite"/>
    </source>
</evidence>
<accession>A0ABN8NEQ4</accession>
<dbReference type="Proteomes" id="UP001159405">
    <property type="component" value="Unassembled WGS sequence"/>
</dbReference>
<feature type="compositionally biased region" description="Polar residues" evidence="1">
    <location>
        <begin position="38"/>
        <end position="52"/>
    </location>
</feature>
<sequence>IQKEELLLQQKNEKLRIETELAKAVAEESVYFKRERSPSLSLPRQLPTSTPQEAKESEKVNDSPTVPVVETIPASLNPEAPEWQGKDSDFIRPLESDPSMKLYYLVQYTPSDVRQLMHGRYSRIVTARVIRLLLLTLNVLPRYGLWHSRFRSNKG</sequence>
<gene>
    <name evidence="2" type="ORF">PLOB_00008278</name>
</gene>